<accession>A0A454CMT5</accession>
<sequence length="20" mass="2241">MLLVFIRLCVSDYALLNVSA</sequence>
<protein>
    <submittedName>
        <fullName evidence="1">Uncharacterized protein</fullName>
    </submittedName>
</protein>
<organism evidence="1 2">
    <name type="scientific">Vibrio harveyi</name>
    <name type="common">Beneckea harveyi</name>
    <dbReference type="NCBI Taxonomy" id="669"/>
    <lineage>
        <taxon>Bacteria</taxon>
        <taxon>Pseudomonadati</taxon>
        <taxon>Pseudomonadota</taxon>
        <taxon>Gammaproteobacteria</taxon>
        <taxon>Vibrionales</taxon>
        <taxon>Vibrionaceae</taxon>
        <taxon>Vibrio</taxon>
    </lineage>
</organism>
<evidence type="ECO:0000313" key="1">
    <source>
        <dbReference type="EMBL" id="EKM26035.1"/>
    </source>
</evidence>
<proteinExistence type="predicted"/>
<gene>
    <name evidence="1" type="ORF">VCHENC02_0314A</name>
</gene>
<name>A0A454CMT5_VIBHA</name>
<evidence type="ECO:0000313" key="2">
    <source>
        <dbReference type="Proteomes" id="UP000008367"/>
    </source>
</evidence>
<dbReference type="Proteomes" id="UP000008367">
    <property type="component" value="Unassembled WGS sequence"/>
</dbReference>
<dbReference type="AlphaFoldDB" id="A0A454CMT5"/>
<comment type="caution">
    <text evidence="1">The sequence shown here is derived from an EMBL/GenBank/DDBJ whole genome shotgun (WGS) entry which is preliminary data.</text>
</comment>
<reference evidence="1 2" key="1">
    <citation type="submission" date="2012-10" db="EMBL/GenBank/DDBJ databases">
        <title>Genome sequence of Vibrio Cholerae HENC-02.</title>
        <authorList>
            <person name="Eppinger M."/>
            <person name="Hasan N.A."/>
            <person name="Sengamalay N."/>
            <person name="Hine E."/>
            <person name="Su Q."/>
            <person name="Daugherty S.C."/>
            <person name="Young S."/>
            <person name="Sadzewicz L."/>
            <person name="Tallon L."/>
            <person name="Cebula T.A."/>
            <person name="Ravel J."/>
            <person name="Colwell R.R."/>
        </authorList>
    </citation>
    <scope>NUCLEOTIDE SEQUENCE [LARGE SCALE GENOMIC DNA]</scope>
    <source>
        <strain evidence="1 2">HENC-02</strain>
    </source>
</reference>
<dbReference type="EMBL" id="AJSR01002851">
    <property type="protein sequence ID" value="EKM26035.1"/>
    <property type="molecule type" value="Genomic_DNA"/>
</dbReference>
<feature type="non-terminal residue" evidence="1">
    <location>
        <position position="20"/>
    </location>
</feature>